<dbReference type="EMBL" id="QGEG01000001">
    <property type="protein sequence ID" value="PWL39726.1"/>
    <property type="molecule type" value="Genomic_DNA"/>
</dbReference>
<dbReference type="Gene3D" id="1.10.3670.10">
    <property type="entry name" value="Putative xylanase like domain"/>
    <property type="match status" value="1"/>
</dbReference>
<dbReference type="AlphaFoldDB" id="A0A316L1G9"/>
<dbReference type="RefSeq" id="WP_109659876.1">
    <property type="nucleotide sequence ID" value="NZ_QGEG01000001.1"/>
</dbReference>
<gene>
    <name evidence="2" type="ORF">DKG77_02540</name>
</gene>
<evidence type="ECO:0000313" key="3">
    <source>
        <dbReference type="Proteomes" id="UP000245762"/>
    </source>
</evidence>
<feature type="signal peptide" evidence="1">
    <location>
        <begin position="1"/>
        <end position="19"/>
    </location>
</feature>
<organism evidence="2 3">
    <name type="scientific">Flagellimonas aquimarina</name>
    <dbReference type="NCBI Taxonomy" id="2201895"/>
    <lineage>
        <taxon>Bacteria</taxon>
        <taxon>Pseudomonadati</taxon>
        <taxon>Bacteroidota</taxon>
        <taxon>Flavobacteriia</taxon>
        <taxon>Flavobacteriales</taxon>
        <taxon>Flavobacteriaceae</taxon>
        <taxon>Flagellimonas</taxon>
    </lineage>
</organism>
<dbReference type="InterPro" id="IPR010846">
    <property type="entry name" value="AmiA-like"/>
</dbReference>
<dbReference type="OrthoDB" id="1409585at2"/>
<sequence length="274" mass="30840">MLLRSVFYFILVFTLTANAQITCSPIDSTLFYSKLKEVKSNSVIEIGKSFLDIPYVEKTLEIGDTETLVINLRGFDCTTYVENVLAFGMMLQNDQVTFEGFAKNLKTIRYRNGVLNGYPSRLHYFTEWIRNNENKGLVEDITNSLGGIDMNKAINFMGTHRSLYPFLKNDNNFAHILKVEKELEKQSLCILPQNQIEGSENLIESGDIIALATSIKGLDVTHTGFAIRQNGRVHLLHASSSGSVRITEEPLIDYLKKIKNNIGIIVARPTLLSP</sequence>
<dbReference type="InterPro" id="IPR038765">
    <property type="entry name" value="Papain-like_cys_pep_sf"/>
</dbReference>
<dbReference type="Pfam" id="PF07313">
    <property type="entry name" value="AmiA-like"/>
    <property type="match status" value="1"/>
</dbReference>
<name>A0A316L1G9_9FLAO</name>
<evidence type="ECO:0000313" key="2">
    <source>
        <dbReference type="EMBL" id="PWL39726.1"/>
    </source>
</evidence>
<dbReference type="SUPFAM" id="SSF54001">
    <property type="entry name" value="Cysteine proteinases"/>
    <property type="match status" value="1"/>
</dbReference>
<keyword evidence="3" id="KW-1185">Reference proteome</keyword>
<comment type="caution">
    <text evidence="2">The sequence shown here is derived from an EMBL/GenBank/DDBJ whole genome shotgun (WGS) entry which is preliminary data.</text>
</comment>
<reference evidence="2 3" key="1">
    <citation type="submission" date="2018-05" db="EMBL/GenBank/DDBJ databases">
        <title>Complete genome sequence of Flagellimonas aquimarina ECD12 isolated from seaweed Ecklonia cava.</title>
        <authorList>
            <person name="Choi S."/>
            <person name="Seong C."/>
        </authorList>
    </citation>
    <scope>NUCLEOTIDE SEQUENCE [LARGE SCALE GENOMIC DNA]</scope>
    <source>
        <strain evidence="2 3">ECD12</strain>
    </source>
</reference>
<dbReference type="Proteomes" id="UP000245762">
    <property type="component" value="Unassembled WGS sequence"/>
</dbReference>
<proteinExistence type="predicted"/>
<keyword evidence="1" id="KW-0732">Signal</keyword>
<dbReference type="Gene3D" id="2.30.260.10">
    <property type="entry name" value="putative xylanase like domain"/>
    <property type="match status" value="1"/>
</dbReference>
<evidence type="ECO:0000256" key="1">
    <source>
        <dbReference type="SAM" id="SignalP"/>
    </source>
</evidence>
<protein>
    <submittedName>
        <fullName evidence="2">DUF1460 domain-containing protein</fullName>
    </submittedName>
</protein>
<feature type="chain" id="PRO_5016419552" evidence="1">
    <location>
        <begin position="20"/>
        <end position="274"/>
    </location>
</feature>
<accession>A0A316L1G9</accession>